<dbReference type="PANTHER" id="PTHR43792">
    <property type="entry name" value="GNAT FAMILY, PUTATIVE (AFU_ORTHOLOGUE AFUA_3G00765)-RELATED-RELATED"/>
    <property type="match status" value="1"/>
</dbReference>
<dbReference type="AlphaFoldDB" id="A0A174N5Y8"/>
<dbReference type="GO" id="GO:0016747">
    <property type="term" value="F:acyltransferase activity, transferring groups other than amino-acyl groups"/>
    <property type="evidence" value="ECO:0007669"/>
    <property type="project" value="InterPro"/>
</dbReference>
<evidence type="ECO:0000313" key="3">
    <source>
        <dbReference type="Proteomes" id="UP000095651"/>
    </source>
</evidence>
<dbReference type="InterPro" id="IPR000182">
    <property type="entry name" value="GNAT_dom"/>
</dbReference>
<gene>
    <name evidence="2" type="ORF">ERS852407_05902</name>
</gene>
<dbReference type="RefSeq" id="WP_055660648.1">
    <property type="nucleotide sequence ID" value="NZ_CABIXC010000030.1"/>
</dbReference>
<organism evidence="2 3">
    <name type="scientific">Hungatella hathewayi</name>
    <dbReference type="NCBI Taxonomy" id="154046"/>
    <lineage>
        <taxon>Bacteria</taxon>
        <taxon>Bacillati</taxon>
        <taxon>Bacillota</taxon>
        <taxon>Clostridia</taxon>
        <taxon>Lachnospirales</taxon>
        <taxon>Lachnospiraceae</taxon>
        <taxon>Hungatella</taxon>
    </lineage>
</organism>
<dbReference type="PROSITE" id="PS51186">
    <property type="entry name" value="GNAT"/>
    <property type="match status" value="1"/>
</dbReference>
<evidence type="ECO:0000313" key="2">
    <source>
        <dbReference type="EMBL" id="CUP42267.1"/>
    </source>
</evidence>
<keyword evidence="2" id="KW-0808">Transferase</keyword>
<dbReference type="InterPro" id="IPR051531">
    <property type="entry name" value="N-acetyltransferase"/>
</dbReference>
<proteinExistence type="predicted"/>
<protein>
    <submittedName>
        <fullName evidence="2">GCN5-like N-acetyltransferase</fullName>
    </submittedName>
</protein>
<dbReference type="EMBL" id="CYZE01000030">
    <property type="protein sequence ID" value="CUP42267.1"/>
    <property type="molecule type" value="Genomic_DNA"/>
</dbReference>
<reference evidence="2 3" key="1">
    <citation type="submission" date="2015-09" db="EMBL/GenBank/DDBJ databases">
        <authorList>
            <consortium name="Pathogen Informatics"/>
        </authorList>
    </citation>
    <scope>NUCLEOTIDE SEQUENCE [LARGE SCALE GENOMIC DNA]</scope>
    <source>
        <strain evidence="2 3">2789STDY5608850</strain>
    </source>
</reference>
<dbReference type="Proteomes" id="UP000095651">
    <property type="component" value="Unassembled WGS sequence"/>
</dbReference>
<dbReference type="SUPFAM" id="SSF55729">
    <property type="entry name" value="Acyl-CoA N-acyltransferases (Nat)"/>
    <property type="match status" value="1"/>
</dbReference>
<sequence>MEKKIWLDKLRAEDRDTVFSMTSDPEIVKYMRFDTHEKPEEAEELIRHYTEGGNYGFLIRIADSKEPVGVAALKQDEENCGEYSVSLFSFQRFWNKGYNTAAVELLKTFAQEQGIRGLKAYVVEENYGSRKVMEKCGFQIQEILHFDDFPSGLYVYALPMESSVVPDIERIIP</sequence>
<feature type="domain" description="N-acetyltransferase" evidence="1">
    <location>
        <begin position="16"/>
        <end position="161"/>
    </location>
</feature>
<accession>A0A174N5Y8</accession>
<evidence type="ECO:0000259" key="1">
    <source>
        <dbReference type="PROSITE" id="PS51186"/>
    </source>
</evidence>
<dbReference type="Pfam" id="PF13302">
    <property type="entry name" value="Acetyltransf_3"/>
    <property type="match status" value="1"/>
</dbReference>
<dbReference type="PANTHER" id="PTHR43792:SF1">
    <property type="entry name" value="N-ACETYLTRANSFERASE DOMAIN-CONTAINING PROTEIN"/>
    <property type="match status" value="1"/>
</dbReference>
<name>A0A174N5Y8_9FIRM</name>
<dbReference type="Gene3D" id="3.40.630.30">
    <property type="match status" value="1"/>
</dbReference>
<dbReference type="InterPro" id="IPR016181">
    <property type="entry name" value="Acyl_CoA_acyltransferase"/>
</dbReference>